<comment type="caution">
    <text evidence="1">The sequence shown here is derived from an EMBL/GenBank/DDBJ whole genome shotgun (WGS) entry which is preliminary data.</text>
</comment>
<evidence type="ECO:0000313" key="2">
    <source>
        <dbReference type="Proteomes" id="UP000192448"/>
    </source>
</evidence>
<organism evidence="1 2">
    <name type="scientific">Mycobacterium aquaticum</name>
    <dbReference type="NCBI Taxonomy" id="1927124"/>
    <lineage>
        <taxon>Bacteria</taxon>
        <taxon>Bacillati</taxon>
        <taxon>Actinomycetota</taxon>
        <taxon>Actinomycetes</taxon>
        <taxon>Mycobacteriales</taxon>
        <taxon>Mycobacteriaceae</taxon>
        <taxon>Mycobacterium</taxon>
    </lineage>
</organism>
<sequence>MMLTRTEELVALTRGFAGPYPGPNRLAIARVLAEAFVARFPLFPPLGGNPVPDTDDPFDTPEFRDYARRVRTELIPKLRDSAASISLVPNGPTDVKFAVELGLSIMLDKPIVAVVPPGTKVPAKLVAVADRIVEGDLNDRTLADRLNTAIREVLG</sequence>
<proteinExistence type="predicted"/>
<protein>
    <submittedName>
        <fullName evidence="1">Uncharacterized protein</fullName>
    </submittedName>
</protein>
<dbReference type="STRING" id="1927124.BST13_33595"/>
<name>A0A1X0A5D9_9MYCO</name>
<dbReference type="SUPFAM" id="SSF52309">
    <property type="entry name" value="N-(deoxy)ribosyltransferase-like"/>
    <property type="match status" value="1"/>
</dbReference>
<keyword evidence="2" id="KW-1185">Reference proteome</keyword>
<dbReference type="AlphaFoldDB" id="A0A1X0A5D9"/>
<gene>
    <name evidence="1" type="ORF">BST13_33595</name>
</gene>
<dbReference type="EMBL" id="MVHF01000055">
    <property type="protein sequence ID" value="ORA24906.1"/>
    <property type="molecule type" value="Genomic_DNA"/>
</dbReference>
<evidence type="ECO:0000313" key="1">
    <source>
        <dbReference type="EMBL" id="ORA24906.1"/>
    </source>
</evidence>
<accession>A0A1X0A5D9</accession>
<reference evidence="1 2" key="1">
    <citation type="submission" date="2017-02" db="EMBL/GenBank/DDBJ databases">
        <title>The new phylogeny of genus Mycobacterium.</title>
        <authorList>
            <person name="Tortoli E."/>
            <person name="Trovato A."/>
            <person name="Cirillo D.M."/>
        </authorList>
    </citation>
    <scope>NUCLEOTIDE SEQUENCE [LARGE SCALE GENOMIC DNA]</scope>
    <source>
        <strain evidence="1 2">RW6</strain>
    </source>
</reference>
<dbReference type="Proteomes" id="UP000192448">
    <property type="component" value="Unassembled WGS sequence"/>
</dbReference>